<reference evidence="2" key="1">
    <citation type="submission" date="2020-03" db="EMBL/GenBank/DDBJ databases">
        <title>Site-based positive gene gene selection in Geosmithia morbida across the United States reveals a broad range of putative effectors and factors for local host and environmental adapation.</title>
        <authorList>
            <person name="Onufrak A."/>
            <person name="Murdoch R.W."/>
            <person name="Gazis R."/>
            <person name="Huff M."/>
            <person name="Staton M."/>
            <person name="Klingeman W."/>
            <person name="Hadziabdic D."/>
        </authorList>
    </citation>
    <scope>NUCLEOTIDE SEQUENCE</scope>
    <source>
        <strain evidence="2">1262</strain>
    </source>
</reference>
<evidence type="ECO:0000313" key="3">
    <source>
        <dbReference type="Proteomes" id="UP000749293"/>
    </source>
</evidence>
<accession>A0A9P4YWB5</accession>
<sequence>MATHAALGRHPTSTSDLCDSSCSGPSSSFSSSASSSSADSGSSLPYESRPVDPLAQSGKSLRRVAKHVEEEDVQGEGEEGEGEEEGAEEAAMPQSPAHLSGLCQQLPSTSVETYNSVFSDSASFAVVDDEEAGADASHDHGRADTIPAPTEDDIPPVLPEYRASIIDPHVRPSTPDTFSHLFPSLDRLSIRHDDLTPDGNMNLRVDVLVPRSGRHPVTVQLFHLRMQDLARREFSLRRYCRDSGREVCSSKRAYAQPRPVSRPAIQRSVSSAMNTLRSPFQRSSSSSSSRSSASSSKRPSTGSSSIASTSWDAASMRSMRIRTDSWSGDRPPPPASSLVPTDSIKLEFSNYARIDMTRNRGRHSSIRYDFDWWDHSYSWKRVYDPNLGTTSFHLGRDGRGQTPVAHITPEVRSPNQVEEDEWAGGWIPPCHMWISDERLLEENDVADIIIATGLIALVDDCIKDRWHVKKPSRWANRAMTMDTHANMTSRSLMKGIFHRRHSQNYRGSPIKTAHTVAAY</sequence>
<dbReference type="GeneID" id="55972765"/>
<dbReference type="Proteomes" id="UP000749293">
    <property type="component" value="Unassembled WGS sequence"/>
</dbReference>
<organism evidence="2 3">
    <name type="scientific">Geosmithia morbida</name>
    <dbReference type="NCBI Taxonomy" id="1094350"/>
    <lineage>
        <taxon>Eukaryota</taxon>
        <taxon>Fungi</taxon>
        <taxon>Dikarya</taxon>
        <taxon>Ascomycota</taxon>
        <taxon>Pezizomycotina</taxon>
        <taxon>Sordariomycetes</taxon>
        <taxon>Hypocreomycetidae</taxon>
        <taxon>Hypocreales</taxon>
        <taxon>Bionectriaceae</taxon>
        <taxon>Geosmithia</taxon>
    </lineage>
</organism>
<feature type="region of interest" description="Disordered" evidence="1">
    <location>
        <begin position="247"/>
        <end position="311"/>
    </location>
</feature>
<name>A0A9P4YWB5_9HYPO</name>
<feature type="compositionally biased region" description="Acidic residues" evidence="1">
    <location>
        <begin position="70"/>
        <end position="88"/>
    </location>
</feature>
<feature type="compositionally biased region" description="Polar residues" evidence="1">
    <location>
        <begin position="267"/>
        <end position="276"/>
    </location>
</feature>
<feature type="compositionally biased region" description="Low complexity" evidence="1">
    <location>
        <begin position="12"/>
        <end position="45"/>
    </location>
</feature>
<feature type="region of interest" description="Disordered" evidence="1">
    <location>
        <begin position="131"/>
        <end position="156"/>
    </location>
</feature>
<protein>
    <submittedName>
        <fullName evidence="2">Uncharacterized protein</fullName>
    </submittedName>
</protein>
<comment type="caution">
    <text evidence="2">The sequence shown here is derived from an EMBL/GenBank/DDBJ whole genome shotgun (WGS) entry which is preliminary data.</text>
</comment>
<proteinExistence type="predicted"/>
<evidence type="ECO:0000256" key="1">
    <source>
        <dbReference type="SAM" id="MobiDB-lite"/>
    </source>
</evidence>
<dbReference type="EMBL" id="JAANYQ010000007">
    <property type="protein sequence ID" value="KAF4122992.1"/>
    <property type="molecule type" value="Genomic_DNA"/>
</dbReference>
<gene>
    <name evidence="2" type="ORF">GMORB2_6540</name>
</gene>
<evidence type="ECO:0000313" key="2">
    <source>
        <dbReference type="EMBL" id="KAF4122992.1"/>
    </source>
</evidence>
<feature type="compositionally biased region" description="Low complexity" evidence="1">
    <location>
        <begin position="277"/>
        <end position="311"/>
    </location>
</feature>
<dbReference type="AlphaFoldDB" id="A0A9P4YWB5"/>
<dbReference type="RefSeq" id="XP_035321644.1">
    <property type="nucleotide sequence ID" value="XM_035468510.1"/>
</dbReference>
<feature type="region of interest" description="Disordered" evidence="1">
    <location>
        <begin position="1"/>
        <end position="101"/>
    </location>
</feature>
<dbReference type="OrthoDB" id="5317787at2759"/>
<keyword evidence="3" id="KW-1185">Reference proteome</keyword>